<dbReference type="Proteomes" id="UP000828941">
    <property type="component" value="Chromosome 14"/>
</dbReference>
<gene>
    <name evidence="1" type="ORF">L6164_036044</name>
</gene>
<keyword evidence="2" id="KW-1185">Reference proteome</keyword>
<name>A0ACB9KFS8_BAUVA</name>
<evidence type="ECO:0000313" key="2">
    <source>
        <dbReference type="Proteomes" id="UP000828941"/>
    </source>
</evidence>
<organism evidence="1 2">
    <name type="scientific">Bauhinia variegata</name>
    <name type="common">Purple orchid tree</name>
    <name type="synonym">Phanera variegata</name>
    <dbReference type="NCBI Taxonomy" id="167791"/>
    <lineage>
        <taxon>Eukaryota</taxon>
        <taxon>Viridiplantae</taxon>
        <taxon>Streptophyta</taxon>
        <taxon>Embryophyta</taxon>
        <taxon>Tracheophyta</taxon>
        <taxon>Spermatophyta</taxon>
        <taxon>Magnoliopsida</taxon>
        <taxon>eudicotyledons</taxon>
        <taxon>Gunneridae</taxon>
        <taxon>Pentapetalae</taxon>
        <taxon>rosids</taxon>
        <taxon>fabids</taxon>
        <taxon>Fabales</taxon>
        <taxon>Fabaceae</taxon>
        <taxon>Cercidoideae</taxon>
        <taxon>Cercideae</taxon>
        <taxon>Bauhiniinae</taxon>
        <taxon>Bauhinia</taxon>
    </lineage>
</organism>
<protein>
    <submittedName>
        <fullName evidence="1">Uncharacterized protein</fullName>
    </submittedName>
</protein>
<proteinExistence type="predicted"/>
<reference evidence="1 2" key="1">
    <citation type="journal article" date="2022" name="DNA Res.">
        <title>Chromosomal-level genome assembly of the orchid tree Bauhinia variegata (Leguminosae; Cercidoideae) supports the allotetraploid origin hypothesis of Bauhinia.</title>
        <authorList>
            <person name="Zhong Y."/>
            <person name="Chen Y."/>
            <person name="Zheng D."/>
            <person name="Pang J."/>
            <person name="Liu Y."/>
            <person name="Luo S."/>
            <person name="Meng S."/>
            <person name="Qian L."/>
            <person name="Wei D."/>
            <person name="Dai S."/>
            <person name="Zhou R."/>
        </authorList>
    </citation>
    <scope>NUCLEOTIDE SEQUENCE [LARGE SCALE GENOMIC DNA]</scope>
    <source>
        <strain evidence="1">BV-YZ2020</strain>
    </source>
</reference>
<sequence>MTVRQSNLRTLEAFSRVVLSTVVEYNAQSNGNIKVDANDVSFDGGAKASGNFKISQTLNEAAAREGWWGANNCIHQTQQVGTYTQLKGINGTFGVGMTGRRCLWDRW</sequence>
<comment type="caution">
    <text evidence="1">The sequence shown here is derived from an EMBL/GenBank/DDBJ whole genome shotgun (WGS) entry which is preliminary data.</text>
</comment>
<accession>A0ACB9KFS8</accession>
<dbReference type="EMBL" id="CM039439">
    <property type="protein sequence ID" value="KAI4296054.1"/>
    <property type="molecule type" value="Genomic_DNA"/>
</dbReference>
<evidence type="ECO:0000313" key="1">
    <source>
        <dbReference type="EMBL" id="KAI4296054.1"/>
    </source>
</evidence>